<evidence type="ECO:0000313" key="2">
    <source>
        <dbReference type="Proteomes" id="UP000004018"/>
    </source>
</evidence>
<name>A0ABP2L4A4_9FIRM</name>
<protein>
    <submittedName>
        <fullName evidence="1">Uncharacterized protein</fullName>
    </submittedName>
</protein>
<organism evidence="1 2">
    <name type="scientific">Megasphaera lornae</name>
    <dbReference type="NCBI Taxonomy" id="1000568"/>
    <lineage>
        <taxon>Bacteria</taxon>
        <taxon>Bacillati</taxon>
        <taxon>Bacillota</taxon>
        <taxon>Negativicutes</taxon>
        <taxon>Veillonellales</taxon>
        <taxon>Veillonellaceae</taxon>
        <taxon>Megasphaera</taxon>
    </lineage>
</organism>
<gene>
    <name evidence="1" type="ORF">HMPREF1039_1242</name>
</gene>
<comment type="caution">
    <text evidence="1">The sequence shown here is derived from an EMBL/GenBank/DDBJ whole genome shotgun (WGS) entry which is preliminary data.</text>
</comment>
<sequence>MPPVIFLIGKGWIYGWCNTGSTGVNGESWGSCNVIGQRIGSMYCRLLPCVGTFLGKVLTVARRYSGRCGWLRVGEHIRYRGKTI</sequence>
<keyword evidence="2" id="KW-1185">Reference proteome</keyword>
<evidence type="ECO:0000313" key="1">
    <source>
        <dbReference type="EMBL" id="EGL39615.1"/>
    </source>
</evidence>
<proteinExistence type="predicted"/>
<dbReference type="EMBL" id="AFIJ01000035">
    <property type="protein sequence ID" value="EGL39615.1"/>
    <property type="molecule type" value="Genomic_DNA"/>
</dbReference>
<reference evidence="1 2" key="1">
    <citation type="submission" date="2011-04" db="EMBL/GenBank/DDBJ databases">
        <authorList>
            <person name="Harkins D.M."/>
            <person name="Madupu R."/>
            <person name="Durkin A.S."/>
            <person name="Torralba M."/>
            <person name="Methe B."/>
            <person name="Sutton G.G."/>
            <person name="Nelson K.E."/>
        </authorList>
    </citation>
    <scope>NUCLEOTIDE SEQUENCE [LARGE SCALE GENOMIC DNA]</scope>
    <source>
        <strain evidence="1 2">UPII 199-6</strain>
    </source>
</reference>
<dbReference type="Proteomes" id="UP000004018">
    <property type="component" value="Unassembled WGS sequence"/>
</dbReference>
<accession>A0ABP2L4A4</accession>
<dbReference type="RefSeq" id="WP_007391428.1">
    <property type="nucleotide sequence ID" value="NZ_AFIJ01000035.1"/>
</dbReference>